<protein>
    <submittedName>
        <fullName evidence="2">Uncharacterized protein</fullName>
    </submittedName>
</protein>
<dbReference type="EMBL" id="QRHA01000007">
    <property type="protein sequence ID" value="RDV25143.1"/>
    <property type="molecule type" value="Genomic_DNA"/>
</dbReference>
<gene>
    <name evidence="2" type="ORF">DXV75_11025</name>
</gene>
<comment type="caution">
    <text evidence="2">The sequence shown here is derived from an EMBL/GenBank/DDBJ whole genome shotgun (WGS) entry which is preliminary data.</text>
</comment>
<dbReference type="OrthoDB" id="6336681at2"/>
<feature type="region of interest" description="Disordered" evidence="1">
    <location>
        <begin position="29"/>
        <end position="96"/>
    </location>
</feature>
<dbReference type="AlphaFoldDB" id="A0A3D8M5X0"/>
<evidence type="ECO:0000256" key="1">
    <source>
        <dbReference type="SAM" id="MobiDB-lite"/>
    </source>
</evidence>
<organism evidence="2 3">
    <name type="scientific">Alteromonas aestuariivivens</name>
    <dbReference type="NCBI Taxonomy" id="1938339"/>
    <lineage>
        <taxon>Bacteria</taxon>
        <taxon>Pseudomonadati</taxon>
        <taxon>Pseudomonadota</taxon>
        <taxon>Gammaproteobacteria</taxon>
        <taxon>Alteromonadales</taxon>
        <taxon>Alteromonadaceae</taxon>
        <taxon>Alteromonas/Salinimonas group</taxon>
        <taxon>Alteromonas</taxon>
    </lineage>
</organism>
<dbReference type="Proteomes" id="UP000256561">
    <property type="component" value="Unassembled WGS sequence"/>
</dbReference>
<proteinExistence type="predicted"/>
<feature type="compositionally biased region" description="Polar residues" evidence="1">
    <location>
        <begin position="29"/>
        <end position="53"/>
    </location>
</feature>
<evidence type="ECO:0000313" key="3">
    <source>
        <dbReference type="Proteomes" id="UP000256561"/>
    </source>
</evidence>
<keyword evidence="3" id="KW-1185">Reference proteome</keyword>
<accession>A0A3D8M5X0</accession>
<dbReference type="RefSeq" id="WP_115593474.1">
    <property type="nucleotide sequence ID" value="NZ_QRHA01000007.1"/>
</dbReference>
<name>A0A3D8M5X0_9ALTE</name>
<reference evidence="3" key="1">
    <citation type="submission" date="2018-08" db="EMBL/GenBank/DDBJ databases">
        <authorList>
            <person name="Zhang J."/>
            <person name="Du Z.-J."/>
        </authorList>
    </citation>
    <scope>NUCLEOTIDE SEQUENCE [LARGE SCALE GENOMIC DNA]</scope>
    <source>
        <strain evidence="3">KCTC 52655</strain>
    </source>
</reference>
<feature type="compositionally biased region" description="Polar residues" evidence="1">
    <location>
        <begin position="87"/>
        <end position="96"/>
    </location>
</feature>
<sequence>MTHFLSEYQIAALQEMGICVWQSQQESNSHSAGESASELSIRQAPKSSANSRANGAEKLAQLRSSLTAGKAESASAHALQQCDEPQHSSPLSAQKQAESAQLLSDIRSALLVLGTLKESEQLTEWHVGEQFRVTGNTVVLPCNPSGMGPTEKRRLWQSMCG</sequence>
<evidence type="ECO:0000313" key="2">
    <source>
        <dbReference type="EMBL" id="RDV25143.1"/>
    </source>
</evidence>